<comment type="subunit">
    <text evidence="10">Heterotrimer of RecB, RecC and RecD. All subunits contribute to DNA-binding.</text>
</comment>
<dbReference type="Gene3D" id="3.40.50.10930">
    <property type="match status" value="1"/>
</dbReference>
<dbReference type="Pfam" id="PF17946">
    <property type="entry name" value="RecC_C"/>
    <property type="match status" value="1"/>
</dbReference>
<feature type="domain" description="RecC C-terminal" evidence="11">
    <location>
        <begin position="822"/>
        <end position="1049"/>
    </location>
</feature>
<dbReference type="HAMAP" id="MF_01486">
    <property type="entry name" value="RecC"/>
    <property type="match status" value="1"/>
</dbReference>
<evidence type="ECO:0000256" key="2">
    <source>
        <dbReference type="ARBA" id="ARBA00022741"/>
    </source>
</evidence>
<comment type="similarity">
    <text evidence="10">Belongs to the RecC family.</text>
</comment>
<dbReference type="NCBIfam" id="TIGR01450">
    <property type="entry name" value="recC"/>
    <property type="match status" value="1"/>
</dbReference>
<keyword evidence="9 10" id="KW-0234">DNA repair</keyword>
<keyword evidence="4 10" id="KW-0378">Hydrolase</keyword>
<keyword evidence="13" id="KW-1185">Reference proteome</keyword>
<protein>
    <recommendedName>
        <fullName evidence="10">RecBCD enzyme subunit RecC</fullName>
    </recommendedName>
    <alternativeName>
        <fullName evidence="10">Exonuclease V subunit RecC</fullName>
        <shortName evidence="10">ExoV subunit RecC</shortName>
    </alternativeName>
    <alternativeName>
        <fullName evidence="10">Helicase/nuclease RecBCD subunit RecC</fullName>
    </alternativeName>
</protein>
<dbReference type="InterPro" id="IPR006697">
    <property type="entry name" value="RecC"/>
</dbReference>
<evidence type="ECO:0000313" key="12">
    <source>
        <dbReference type="EMBL" id="MDP9823376.1"/>
    </source>
</evidence>
<comment type="function">
    <text evidence="10">A helicase/nuclease that prepares dsDNA breaks (DSB) for recombinational DNA repair. Binds to DSBs and unwinds DNA via a highly rapid and processive ATP-dependent bidirectional helicase activity. Unwinds dsDNA until it encounters a Chi (crossover hotspot instigator) sequence from the 3' direction. Cuts ssDNA a few nucleotides 3' to the Chi site. The properties and activities of the enzyme are changed at Chi. The Chi-altered holoenzyme produces a long 3'-ssDNA overhang and facilitates RecA-binding to the ssDNA for homologous DNA recombination and repair. Holoenzyme degrades any linearized DNA that is unable to undergo homologous recombination. In the holoenzyme this subunit recognizes the wild-type Chi sequence, and when added to isolated RecB increases its ATP-dependent helicase processivity.</text>
</comment>
<keyword evidence="1 10" id="KW-0540">Nuclease</keyword>
<evidence type="ECO:0000256" key="9">
    <source>
        <dbReference type="ARBA" id="ARBA00023204"/>
    </source>
</evidence>
<keyword evidence="5 10" id="KW-0347">Helicase</keyword>
<dbReference type="SUPFAM" id="SSF52540">
    <property type="entry name" value="P-loop containing nucleoside triphosphate hydrolases"/>
    <property type="match status" value="2"/>
</dbReference>
<evidence type="ECO:0000313" key="13">
    <source>
        <dbReference type="Proteomes" id="UP001240447"/>
    </source>
</evidence>
<dbReference type="SUPFAM" id="SSF52980">
    <property type="entry name" value="Restriction endonuclease-like"/>
    <property type="match status" value="1"/>
</dbReference>
<dbReference type="PIRSF" id="PIRSF000980">
    <property type="entry name" value="RecC"/>
    <property type="match status" value="1"/>
</dbReference>
<dbReference type="InterPro" id="IPR041500">
    <property type="entry name" value="RecC_C"/>
</dbReference>
<evidence type="ECO:0000256" key="8">
    <source>
        <dbReference type="ARBA" id="ARBA00023125"/>
    </source>
</evidence>
<keyword evidence="8 10" id="KW-0238">DNA-binding</keyword>
<keyword evidence="7 10" id="KW-0067">ATP-binding</keyword>
<dbReference type="EMBL" id="JAUSQM010000001">
    <property type="protein sequence ID" value="MDP9823376.1"/>
    <property type="molecule type" value="Genomic_DNA"/>
</dbReference>
<evidence type="ECO:0000256" key="3">
    <source>
        <dbReference type="ARBA" id="ARBA00022763"/>
    </source>
</evidence>
<dbReference type="Gene3D" id="1.10.10.160">
    <property type="match status" value="1"/>
</dbReference>
<evidence type="ECO:0000256" key="1">
    <source>
        <dbReference type="ARBA" id="ARBA00022722"/>
    </source>
</evidence>
<gene>
    <name evidence="10" type="primary">recC</name>
    <name evidence="12" type="ORF">J2S59_003185</name>
</gene>
<dbReference type="PANTHER" id="PTHR30591">
    <property type="entry name" value="RECBCD ENZYME SUBUNIT RECC"/>
    <property type="match status" value="1"/>
</dbReference>
<evidence type="ECO:0000259" key="11">
    <source>
        <dbReference type="Pfam" id="PF17946"/>
    </source>
</evidence>
<dbReference type="InterPro" id="IPR011335">
    <property type="entry name" value="Restrct_endonuc-II-like"/>
</dbReference>
<sequence>MTLILHRADRVDDLASGLGALLAQPLEDPFVQELVVVPARGVERWLAQTLAHRLGAGTRPGADDGVCAGVRMLSPGSLISLLLDRDRDDPWSPDRLVWQVLDVLEECAGQDWCATIAAHLGLTGGPEESAAMALRRQRRYAVARRVAGLFAAYAAQRPELVTAWDAGRAEDGLGSALDPDLAWQAELWRRVAARVRAESGLPTPPERVAGAVEALRAGTLELDLPPRLSLFGHTRITRTDAALLAALGEQRDVHLWLPQASGPLWERLAADATRGPVPRADVPSPSAEHPLLEALGRDARELQRTLGALGAEDRTPPAAADSTGAGDSLLGWLHDDLRGDRVPSAAKRAARRVRPDDRSIQVHACHGLARQVEVLREVLLGLLADDPELEPRDVIVLCPDVEQVAPLIHAAFGLAGATDVPEPDLHPAHGLRVRLADRALLSTNPLLSLAVALVDLAGARVTAAQVLDLVAREPVRRRFGFDEDDLAQLASWVRQASIRWGLDAEHRHGYGLDLRENSWRAGLDRILLGVAMADEGGRHLGPALPLDDVEGTRIDLAGRLAEVVDRLAGFVRRVADGASVDDWIDALGSTVHALADVARDDAWQRSQLDRELARVAAAGGEQRLLVADVRSLLRRLLAGRPTRSSFRTGTLTVCSMVPMRSVPHRVVCLLGLDDGVFPRLETVDGDDVLARTPVTGERDIRSEDRQLLLDAVLAAREHLVITYTGANEHTGTARPPAVPLGEVLDALDLTATAPDPATRLRDHVVRRHPLQPFDERNFAPEPFSFDPTALAGAQAARHARVTRPAILVRTPLLPEPLPPLPPADVSLAELREFVGNPVRWFLRRRLDVAAPLEAEELPVGIPLALNALQKWDVGERLMRTVFSGGTPHEAMLAEQLRGVLPPGPAGVRALEEVLKNVRPLHTAVAPLLDVPPRSVDVDIDLGGGRRLRGTVEGLRGHRRATVTYSRLGPRPRVQSWVDLLALTVGLPDQHWTAAAIGRGPRSQVSQTLLGPLDHQAELWLHELVDLFDRGTCEPLPLPLKTAAAYAEERDAEMRGVPTKDVWEKARSAWETPRFAEDGFVQEDRDVHHQRAFGGQLTLDELRAIAPRDDEWWFPGEDSRLGQLALRLWTPLLAAARTGAL</sequence>
<accession>A0ABT9NSH8</accession>
<evidence type="ECO:0000256" key="7">
    <source>
        <dbReference type="ARBA" id="ARBA00022840"/>
    </source>
</evidence>
<dbReference type="Gene3D" id="1.10.10.990">
    <property type="match status" value="1"/>
</dbReference>
<evidence type="ECO:0000256" key="10">
    <source>
        <dbReference type="HAMAP-Rule" id="MF_01486"/>
    </source>
</evidence>
<comment type="caution">
    <text evidence="12">The sequence shown here is derived from an EMBL/GenBank/DDBJ whole genome shotgun (WGS) entry which is preliminary data.</text>
</comment>
<evidence type="ECO:0000256" key="6">
    <source>
        <dbReference type="ARBA" id="ARBA00022839"/>
    </source>
</evidence>
<dbReference type="PANTHER" id="PTHR30591:SF1">
    <property type="entry name" value="RECBCD ENZYME SUBUNIT RECC"/>
    <property type="match status" value="1"/>
</dbReference>
<dbReference type="Proteomes" id="UP001240447">
    <property type="component" value="Unassembled WGS sequence"/>
</dbReference>
<organism evidence="12 13">
    <name type="scientific">Nocardioides massiliensis</name>
    <dbReference type="NCBI Taxonomy" id="1325935"/>
    <lineage>
        <taxon>Bacteria</taxon>
        <taxon>Bacillati</taxon>
        <taxon>Actinomycetota</taxon>
        <taxon>Actinomycetes</taxon>
        <taxon>Propionibacteriales</taxon>
        <taxon>Nocardioidaceae</taxon>
        <taxon>Nocardioides</taxon>
    </lineage>
</organism>
<keyword evidence="2 10" id="KW-0547">Nucleotide-binding</keyword>
<dbReference type="Pfam" id="PF04257">
    <property type="entry name" value="Exonuc_V_gamma"/>
    <property type="match status" value="1"/>
</dbReference>
<keyword evidence="3 10" id="KW-0227">DNA damage</keyword>
<dbReference type="RefSeq" id="WP_068119887.1">
    <property type="nucleotide sequence ID" value="NZ_CCXJ01000222.1"/>
</dbReference>
<reference evidence="12 13" key="1">
    <citation type="submission" date="2023-07" db="EMBL/GenBank/DDBJ databases">
        <title>Sequencing the genomes of 1000 actinobacteria strains.</title>
        <authorList>
            <person name="Klenk H.-P."/>
        </authorList>
    </citation>
    <scope>NUCLEOTIDE SEQUENCE [LARGE SCALE GENOMIC DNA]</scope>
    <source>
        <strain evidence="12 13">GD13</strain>
    </source>
</reference>
<dbReference type="InterPro" id="IPR013986">
    <property type="entry name" value="DExx_box_DNA_helicase_dom_sf"/>
</dbReference>
<dbReference type="GO" id="GO:0008854">
    <property type="term" value="F:exodeoxyribonuclease V activity"/>
    <property type="evidence" value="ECO:0007669"/>
    <property type="project" value="UniProtKB-EC"/>
</dbReference>
<name>A0ABT9NSH8_9ACTN</name>
<dbReference type="Gene3D" id="3.40.50.300">
    <property type="entry name" value="P-loop containing nucleotide triphosphate hydrolases"/>
    <property type="match status" value="2"/>
</dbReference>
<keyword evidence="6 10" id="KW-0269">Exonuclease</keyword>
<proteinExistence type="inferred from homology"/>
<dbReference type="InterPro" id="IPR027417">
    <property type="entry name" value="P-loop_NTPase"/>
</dbReference>
<evidence type="ECO:0000256" key="5">
    <source>
        <dbReference type="ARBA" id="ARBA00022806"/>
    </source>
</evidence>
<evidence type="ECO:0000256" key="4">
    <source>
        <dbReference type="ARBA" id="ARBA00022801"/>
    </source>
</evidence>
<comment type="miscellaneous">
    <text evidence="10">In the RecBCD complex, RecB has a slow 3'-5' helicase, an exonuclease activity and loads RecA onto ssDNA, RecD has a fast 5'-3' helicase activity, while RecC stimulates the ATPase and processivity of the RecB helicase and contributes to recognition of the Chi site.</text>
</comment>